<name>A0A1B6KMP1_9HEMI</name>
<dbReference type="PANTHER" id="PTHR35841:SF1">
    <property type="entry name" value="PHOSPHONATES-BINDING PERIPLASMIC PROTEIN"/>
    <property type="match status" value="1"/>
</dbReference>
<reference evidence="1" key="1">
    <citation type="submission" date="2015-11" db="EMBL/GenBank/DDBJ databases">
        <title>De novo transcriptome assembly of four potential Pierce s Disease insect vectors from Arizona vineyards.</title>
        <authorList>
            <person name="Tassone E.E."/>
        </authorList>
    </citation>
    <scope>NUCLEOTIDE SEQUENCE</scope>
</reference>
<dbReference type="PANTHER" id="PTHR35841">
    <property type="entry name" value="PHOSPHONATES-BINDING PERIPLASMIC PROTEIN"/>
    <property type="match status" value="1"/>
</dbReference>
<dbReference type="Pfam" id="PF12974">
    <property type="entry name" value="Phosphonate-bd"/>
    <property type="match status" value="1"/>
</dbReference>
<accession>A0A1B6KMP1</accession>
<dbReference type="AlphaFoldDB" id="A0A1B6KMP1"/>
<protein>
    <submittedName>
        <fullName evidence="1">Uncharacterized protein</fullName>
    </submittedName>
</protein>
<sequence>MSRKGGKLRLVTYMCPSHPVELYELLMSYLEETLDCEATLMYESRSGGGPLPDREDPFTDNSIDIAFMTSSALVKLLDAKNQFIELLPVAAVFKHPRNKDNSTGYYSDVIIHIDCKKHVKEFLDLRGCRWAYSDNDSLSGSTIVLKTLRELGENATFFGNTMKSGSHLASVQMVLQKQAEAAAVDSNTLAYNKVHLQDRGKDLFVLDSLGPLPPYPIVVNTRLPGELKSKLSAAFLKLTGTRLWGERISKFGVIEFRKNNIDEYERVRDLKESVKNVGIGIQYY</sequence>
<evidence type="ECO:0000313" key="1">
    <source>
        <dbReference type="EMBL" id="JAT12725.1"/>
    </source>
</evidence>
<dbReference type="Gene3D" id="3.40.190.10">
    <property type="entry name" value="Periplasmic binding protein-like II"/>
    <property type="match status" value="1"/>
</dbReference>
<dbReference type="EMBL" id="GEBQ01027252">
    <property type="protein sequence ID" value="JAT12725.1"/>
    <property type="molecule type" value="Transcribed_RNA"/>
</dbReference>
<proteinExistence type="predicted"/>
<gene>
    <name evidence="1" type="ORF">g.50556</name>
</gene>
<organism evidence="1">
    <name type="scientific">Graphocephala atropunctata</name>
    <dbReference type="NCBI Taxonomy" id="36148"/>
    <lineage>
        <taxon>Eukaryota</taxon>
        <taxon>Metazoa</taxon>
        <taxon>Ecdysozoa</taxon>
        <taxon>Arthropoda</taxon>
        <taxon>Hexapoda</taxon>
        <taxon>Insecta</taxon>
        <taxon>Pterygota</taxon>
        <taxon>Neoptera</taxon>
        <taxon>Paraneoptera</taxon>
        <taxon>Hemiptera</taxon>
        <taxon>Auchenorrhyncha</taxon>
        <taxon>Membracoidea</taxon>
        <taxon>Cicadellidae</taxon>
        <taxon>Cicadellinae</taxon>
        <taxon>Cicadellini</taxon>
        <taxon>Graphocephala</taxon>
    </lineage>
</organism>
<dbReference type="SUPFAM" id="SSF53850">
    <property type="entry name" value="Periplasmic binding protein-like II"/>
    <property type="match status" value="1"/>
</dbReference>